<name>A0AAV3YP45_9GAST</name>
<keyword evidence="3" id="KW-1185">Reference proteome</keyword>
<feature type="compositionally biased region" description="Polar residues" evidence="1">
    <location>
        <begin position="56"/>
        <end position="65"/>
    </location>
</feature>
<feature type="compositionally biased region" description="Low complexity" evidence="1">
    <location>
        <begin position="66"/>
        <end position="85"/>
    </location>
</feature>
<gene>
    <name evidence="2" type="ORF">PoB_001040400</name>
</gene>
<organism evidence="2 3">
    <name type="scientific">Plakobranchus ocellatus</name>
    <dbReference type="NCBI Taxonomy" id="259542"/>
    <lineage>
        <taxon>Eukaryota</taxon>
        <taxon>Metazoa</taxon>
        <taxon>Spiralia</taxon>
        <taxon>Lophotrochozoa</taxon>
        <taxon>Mollusca</taxon>
        <taxon>Gastropoda</taxon>
        <taxon>Heterobranchia</taxon>
        <taxon>Euthyneura</taxon>
        <taxon>Panpulmonata</taxon>
        <taxon>Sacoglossa</taxon>
        <taxon>Placobranchoidea</taxon>
        <taxon>Plakobranchidae</taxon>
        <taxon>Plakobranchus</taxon>
    </lineage>
</organism>
<comment type="caution">
    <text evidence="2">The sequence shown here is derived from an EMBL/GenBank/DDBJ whole genome shotgun (WGS) entry which is preliminary data.</text>
</comment>
<dbReference type="Proteomes" id="UP000735302">
    <property type="component" value="Unassembled WGS sequence"/>
</dbReference>
<accession>A0AAV3YP45</accession>
<sequence length="169" mass="18465">MDTQSQCSKLPWPISFTSDTESQSSSPPSPISPTRDTGSQCSSPSSPISPAGDIESQCSKLSSPISFTSDTESQSSSPPSPISTTRDNEIQCSSLLLPISPTGILKASAPDRLRYQPHLAEKKKAHVKQVVKKRILFRGKISIYHERFWVKVAESSHITALKKIAQYGY</sequence>
<feature type="region of interest" description="Disordered" evidence="1">
    <location>
        <begin position="1"/>
        <end position="87"/>
    </location>
</feature>
<reference evidence="2 3" key="1">
    <citation type="journal article" date="2021" name="Elife">
        <title>Chloroplast acquisition without the gene transfer in kleptoplastic sea slugs, Plakobranchus ocellatus.</title>
        <authorList>
            <person name="Maeda T."/>
            <person name="Takahashi S."/>
            <person name="Yoshida T."/>
            <person name="Shimamura S."/>
            <person name="Takaki Y."/>
            <person name="Nagai Y."/>
            <person name="Toyoda A."/>
            <person name="Suzuki Y."/>
            <person name="Arimoto A."/>
            <person name="Ishii H."/>
            <person name="Satoh N."/>
            <person name="Nishiyama T."/>
            <person name="Hasebe M."/>
            <person name="Maruyama T."/>
            <person name="Minagawa J."/>
            <person name="Obokata J."/>
            <person name="Shigenobu S."/>
        </authorList>
    </citation>
    <scope>NUCLEOTIDE SEQUENCE [LARGE SCALE GENOMIC DNA]</scope>
</reference>
<dbReference type="AlphaFoldDB" id="A0AAV3YP45"/>
<evidence type="ECO:0000256" key="1">
    <source>
        <dbReference type="SAM" id="MobiDB-lite"/>
    </source>
</evidence>
<proteinExistence type="predicted"/>
<evidence type="ECO:0000313" key="3">
    <source>
        <dbReference type="Proteomes" id="UP000735302"/>
    </source>
</evidence>
<evidence type="ECO:0000313" key="2">
    <source>
        <dbReference type="EMBL" id="GFN83898.1"/>
    </source>
</evidence>
<protein>
    <submittedName>
        <fullName evidence="2">Uncharacterized protein</fullName>
    </submittedName>
</protein>
<feature type="compositionally biased region" description="Low complexity" evidence="1">
    <location>
        <begin position="15"/>
        <end position="50"/>
    </location>
</feature>
<dbReference type="EMBL" id="BLXT01001254">
    <property type="protein sequence ID" value="GFN83898.1"/>
    <property type="molecule type" value="Genomic_DNA"/>
</dbReference>